<evidence type="ECO:0000256" key="4">
    <source>
        <dbReference type="ARBA" id="ARBA00022827"/>
    </source>
</evidence>
<dbReference type="InterPro" id="IPR000172">
    <property type="entry name" value="GMC_OxRdtase_N"/>
</dbReference>
<keyword evidence="4 5" id="KW-0274">FAD</keyword>
<protein>
    <recommendedName>
        <fullName evidence="6">Glucose-methanol-choline oxidoreductase N-terminal domain-containing protein</fullName>
    </recommendedName>
</protein>
<comment type="similarity">
    <text evidence="2">Belongs to the GMC oxidoreductase family.</text>
</comment>
<comment type="cofactor">
    <cofactor evidence="1 5">
        <name>FAD</name>
        <dbReference type="ChEBI" id="CHEBI:57692"/>
    </cofactor>
</comment>
<dbReference type="SUPFAM" id="SSF51905">
    <property type="entry name" value="FAD/NAD(P)-binding domain"/>
    <property type="match status" value="1"/>
</dbReference>
<name>A0AAN7V0Q3_9COLE</name>
<feature type="binding site" evidence="5">
    <location>
        <position position="165"/>
    </location>
    <ligand>
        <name>FAD</name>
        <dbReference type="ChEBI" id="CHEBI:57692"/>
    </ligand>
</feature>
<reference evidence="7 8" key="1">
    <citation type="journal article" date="2024" name="Insects">
        <title>An Improved Chromosome-Level Genome Assembly of the Firefly Pyrocoelia pectoralis.</title>
        <authorList>
            <person name="Fu X."/>
            <person name="Meyer-Rochow V.B."/>
            <person name="Ballantyne L."/>
            <person name="Zhu X."/>
        </authorList>
    </citation>
    <scope>NUCLEOTIDE SEQUENCE [LARGE SCALE GENOMIC DNA]</scope>
    <source>
        <strain evidence="7">XCY_ONT2</strain>
    </source>
</reference>
<dbReference type="GO" id="GO:0016614">
    <property type="term" value="F:oxidoreductase activity, acting on CH-OH group of donors"/>
    <property type="evidence" value="ECO:0007669"/>
    <property type="project" value="InterPro"/>
</dbReference>
<dbReference type="EMBL" id="JAVRBK010000010">
    <property type="protein sequence ID" value="KAK5638304.1"/>
    <property type="molecule type" value="Genomic_DNA"/>
</dbReference>
<evidence type="ECO:0000259" key="6">
    <source>
        <dbReference type="PROSITE" id="PS00624"/>
    </source>
</evidence>
<gene>
    <name evidence="7" type="ORF">RI129_012599</name>
</gene>
<evidence type="ECO:0000256" key="5">
    <source>
        <dbReference type="PIRSR" id="PIRSR000137-2"/>
    </source>
</evidence>
<feature type="domain" description="Glucose-methanol-choline oxidoreductase N-terminal" evidence="6">
    <location>
        <begin position="200"/>
        <end position="214"/>
    </location>
</feature>
<dbReference type="Pfam" id="PF05199">
    <property type="entry name" value="GMC_oxred_C"/>
    <property type="match status" value="1"/>
</dbReference>
<evidence type="ECO:0000256" key="1">
    <source>
        <dbReference type="ARBA" id="ARBA00001974"/>
    </source>
</evidence>
<dbReference type="PANTHER" id="PTHR11552:SF147">
    <property type="entry name" value="CHOLINE DEHYDROGENASE, MITOCHONDRIAL"/>
    <property type="match status" value="1"/>
</dbReference>
<dbReference type="AlphaFoldDB" id="A0AAN7V0Q3"/>
<dbReference type="InterPro" id="IPR012132">
    <property type="entry name" value="GMC_OxRdtase"/>
</dbReference>
<evidence type="ECO:0000256" key="3">
    <source>
        <dbReference type="ARBA" id="ARBA00022630"/>
    </source>
</evidence>
<keyword evidence="8" id="KW-1185">Reference proteome</keyword>
<dbReference type="PANTHER" id="PTHR11552">
    <property type="entry name" value="GLUCOSE-METHANOL-CHOLINE GMC OXIDOREDUCTASE"/>
    <property type="match status" value="1"/>
</dbReference>
<evidence type="ECO:0000313" key="7">
    <source>
        <dbReference type="EMBL" id="KAK5638304.1"/>
    </source>
</evidence>
<dbReference type="Gene3D" id="3.30.560.10">
    <property type="entry name" value="Glucose Oxidase, domain 3"/>
    <property type="match status" value="1"/>
</dbReference>
<proteinExistence type="inferred from homology"/>
<sequence>MLTEIPTTFSSLQLSDEDWKYKTERSEGCCLGLKDGVCLYPRGKVLGGSSALNAMIYIRSYEDDHEHWVKEGNVGWDYESVLKYYERFERGGLNISKIREDAQIREMIIKSYQEMGFQERSDTRHLGYTDTPFTISEGTRQSSAKAFITTIKERPNLYVVLNAQVARLTFNAQGVNGVEVLINQKLIKLKASKEVILSAGAINSPQVLMNSGIGPKEHLQSLGISIKKDLRVGEHFQDHPVFHVLLDVDEEFLRPRSKEQTIDDIYQYVMYRKGYFANNPMVNFLMHLNTNENGEFPNLQVNHIPFPRNSREHMKIFYTGFNYPPDVQKAIFESNEKNSNMIIMLKNLKSKSLGRITLRSADPFDYPQIYPNYLSDDQEEDINTLLYGVRFIQRLMKTKPFADANPQLANLNLPNCEMFQFDTDDYWKCTFKNYVTHLHHPSGTCKMGPESDPRTVVGPDLKVHGVAGVRVIDASIMPRIVSANINAATYMIAEKGAELIKEEWSVRHTEL</sequence>
<dbReference type="Gene3D" id="3.50.50.60">
    <property type="entry name" value="FAD/NAD(P)-binding domain"/>
    <property type="match status" value="1"/>
</dbReference>
<evidence type="ECO:0000313" key="8">
    <source>
        <dbReference type="Proteomes" id="UP001329430"/>
    </source>
</evidence>
<dbReference type="Proteomes" id="UP001329430">
    <property type="component" value="Chromosome 10"/>
</dbReference>
<organism evidence="7 8">
    <name type="scientific">Pyrocoelia pectoralis</name>
    <dbReference type="NCBI Taxonomy" id="417401"/>
    <lineage>
        <taxon>Eukaryota</taxon>
        <taxon>Metazoa</taxon>
        <taxon>Ecdysozoa</taxon>
        <taxon>Arthropoda</taxon>
        <taxon>Hexapoda</taxon>
        <taxon>Insecta</taxon>
        <taxon>Pterygota</taxon>
        <taxon>Neoptera</taxon>
        <taxon>Endopterygota</taxon>
        <taxon>Coleoptera</taxon>
        <taxon>Polyphaga</taxon>
        <taxon>Elateriformia</taxon>
        <taxon>Elateroidea</taxon>
        <taxon>Lampyridae</taxon>
        <taxon>Lampyrinae</taxon>
        <taxon>Pyrocoelia</taxon>
    </lineage>
</organism>
<dbReference type="PROSITE" id="PS00624">
    <property type="entry name" value="GMC_OXRED_2"/>
    <property type="match status" value="1"/>
</dbReference>
<dbReference type="SUPFAM" id="SSF54373">
    <property type="entry name" value="FAD-linked reductases, C-terminal domain"/>
    <property type="match status" value="1"/>
</dbReference>
<dbReference type="InterPro" id="IPR036188">
    <property type="entry name" value="FAD/NAD-bd_sf"/>
</dbReference>
<comment type="caution">
    <text evidence="7">The sequence shown here is derived from an EMBL/GenBank/DDBJ whole genome shotgun (WGS) entry which is preliminary data.</text>
</comment>
<evidence type="ECO:0000256" key="2">
    <source>
        <dbReference type="ARBA" id="ARBA00010790"/>
    </source>
</evidence>
<dbReference type="PIRSF" id="PIRSF000137">
    <property type="entry name" value="Alcohol_oxidase"/>
    <property type="match status" value="1"/>
</dbReference>
<accession>A0AAN7V0Q3</accession>
<dbReference type="Pfam" id="PF00732">
    <property type="entry name" value="GMC_oxred_N"/>
    <property type="match status" value="1"/>
</dbReference>
<feature type="binding site" evidence="5">
    <location>
        <position position="45"/>
    </location>
    <ligand>
        <name>FAD</name>
        <dbReference type="ChEBI" id="CHEBI:57692"/>
    </ligand>
</feature>
<dbReference type="InterPro" id="IPR007867">
    <property type="entry name" value="GMC_OxRtase_C"/>
</dbReference>
<dbReference type="GO" id="GO:0050660">
    <property type="term" value="F:flavin adenine dinucleotide binding"/>
    <property type="evidence" value="ECO:0007669"/>
    <property type="project" value="InterPro"/>
</dbReference>
<keyword evidence="3" id="KW-0285">Flavoprotein</keyword>